<evidence type="ECO:0000313" key="2">
    <source>
        <dbReference type="Proteomes" id="UP000784294"/>
    </source>
</evidence>
<comment type="caution">
    <text evidence="1">The sequence shown here is derived from an EMBL/GenBank/DDBJ whole genome shotgun (WGS) entry which is preliminary data.</text>
</comment>
<evidence type="ECO:0000313" key="1">
    <source>
        <dbReference type="EMBL" id="VEL42221.1"/>
    </source>
</evidence>
<protein>
    <submittedName>
        <fullName evidence="1">Uncharacterized protein</fullName>
    </submittedName>
</protein>
<dbReference type="EMBL" id="CAAALY010273184">
    <property type="protein sequence ID" value="VEL42221.1"/>
    <property type="molecule type" value="Genomic_DNA"/>
</dbReference>
<reference evidence="1" key="1">
    <citation type="submission" date="2018-11" db="EMBL/GenBank/DDBJ databases">
        <authorList>
            <consortium name="Pathogen Informatics"/>
        </authorList>
    </citation>
    <scope>NUCLEOTIDE SEQUENCE</scope>
</reference>
<sequence>MAAIIVSDRPTRLCLNCTEALWGAVSHDTNSQSGLSPSGVRVREACTFVVTEMFKTASSRKRRVELLLRIQQRSGKSGDA</sequence>
<dbReference type="Proteomes" id="UP000784294">
    <property type="component" value="Unassembled WGS sequence"/>
</dbReference>
<organism evidence="1 2">
    <name type="scientific">Protopolystoma xenopodis</name>
    <dbReference type="NCBI Taxonomy" id="117903"/>
    <lineage>
        <taxon>Eukaryota</taxon>
        <taxon>Metazoa</taxon>
        <taxon>Spiralia</taxon>
        <taxon>Lophotrochozoa</taxon>
        <taxon>Platyhelminthes</taxon>
        <taxon>Monogenea</taxon>
        <taxon>Polyopisthocotylea</taxon>
        <taxon>Polystomatidea</taxon>
        <taxon>Polystomatidae</taxon>
        <taxon>Protopolystoma</taxon>
    </lineage>
</organism>
<gene>
    <name evidence="1" type="ORF">PXEA_LOCUS35661</name>
</gene>
<name>A0A448XQ76_9PLAT</name>
<accession>A0A448XQ76</accession>
<keyword evidence="2" id="KW-1185">Reference proteome</keyword>
<dbReference type="AlphaFoldDB" id="A0A448XQ76"/>
<proteinExistence type="predicted"/>